<dbReference type="SUPFAM" id="SSF51011">
    <property type="entry name" value="Glycosyl hydrolase domain"/>
    <property type="match status" value="1"/>
</dbReference>
<dbReference type="SUPFAM" id="SSF49265">
    <property type="entry name" value="Fibronectin type III"/>
    <property type="match status" value="2"/>
</dbReference>
<evidence type="ECO:0000313" key="4">
    <source>
        <dbReference type="Proteomes" id="UP001596105"/>
    </source>
</evidence>
<evidence type="ECO:0000259" key="2">
    <source>
        <dbReference type="PROSITE" id="PS50853"/>
    </source>
</evidence>
<feature type="domain" description="Fibronectin type-III" evidence="2">
    <location>
        <begin position="546"/>
        <end position="636"/>
    </location>
</feature>
<organism evidence="3 4">
    <name type="scientific">Cohnella suwonensis</name>
    <dbReference type="NCBI Taxonomy" id="696072"/>
    <lineage>
        <taxon>Bacteria</taxon>
        <taxon>Bacillati</taxon>
        <taxon>Bacillota</taxon>
        <taxon>Bacilli</taxon>
        <taxon>Bacillales</taxon>
        <taxon>Paenibacillaceae</taxon>
        <taxon>Cohnella</taxon>
    </lineage>
</organism>
<name>A0ABW0LTE3_9BACL</name>
<dbReference type="Gene3D" id="2.60.40.10">
    <property type="entry name" value="Immunoglobulins"/>
    <property type="match status" value="4"/>
</dbReference>
<accession>A0ABW0LTE3</accession>
<dbReference type="SMART" id="SM00060">
    <property type="entry name" value="FN3"/>
    <property type="match status" value="4"/>
</dbReference>
<dbReference type="PANTHER" id="PTHR42767:SF1">
    <property type="entry name" value="ENDO-BETA-1,6-GALACTANASE-LIKE DOMAIN-CONTAINING PROTEIN"/>
    <property type="match status" value="1"/>
</dbReference>
<dbReference type="InterPro" id="IPR039743">
    <property type="entry name" value="6GAL/EXGAL"/>
</dbReference>
<keyword evidence="4" id="KW-1185">Reference proteome</keyword>
<gene>
    <name evidence="3" type="ORF">ACFPPD_10685</name>
</gene>
<dbReference type="PANTHER" id="PTHR42767">
    <property type="entry name" value="ENDO-BETA-1,6-GALACTANASE"/>
    <property type="match status" value="1"/>
</dbReference>
<dbReference type="EMBL" id="JBHSMH010000026">
    <property type="protein sequence ID" value="MFC5469185.1"/>
    <property type="molecule type" value="Genomic_DNA"/>
</dbReference>
<keyword evidence="3" id="KW-0378">Hydrolase</keyword>
<keyword evidence="1" id="KW-0732">Signal</keyword>
<dbReference type="Gene3D" id="2.60.120.430">
    <property type="entry name" value="Galactose-binding lectin"/>
    <property type="match status" value="1"/>
</dbReference>
<dbReference type="InterPro" id="IPR013783">
    <property type="entry name" value="Ig-like_fold"/>
</dbReference>
<proteinExistence type="predicted"/>
<dbReference type="Gene3D" id="2.60.40.1180">
    <property type="entry name" value="Golgi alpha-mannosidase II"/>
    <property type="match status" value="1"/>
</dbReference>
<reference evidence="4" key="1">
    <citation type="journal article" date="2019" name="Int. J. Syst. Evol. Microbiol.">
        <title>The Global Catalogue of Microorganisms (GCM) 10K type strain sequencing project: providing services to taxonomists for standard genome sequencing and annotation.</title>
        <authorList>
            <consortium name="The Broad Institute Genomics Platform"/>
            <consortium name="The Broad Institute Genome Sequencing Center for Infectious Disease"/>
            <person name="Wu L."/>
            <person name="Ma J."/>
        </authorList>
    </citation>
    <scope>NUCLEOTIDE SEQUENCE [LARGE SCALE GENOMIC DNA]</scope>
    <source>
        <strain evidence="4">CCUG 57113</strain>
    </source>
</reference>
<evidence type="ECO:0000313" key="3">
    <source>
        <dbReference type="EMBL" id="MFC5469185.1"/>
    </source>
</evidence>
<dbReference type="GO" id="GO:0016787">
    <property type="term" value="F:hydrolase activity"/>
    <property type="evidence" value="ECO:0007669"/>
    <property type="project" value="UniProtKB-KW"/>
</dbReference>
<dbReference type="InterPro" id="IPR013780">
    <property type="entry name" value="Glyco_hydro_b"/>
</dbReference>
<dbReference type="Pfam" id="PF00041">
    <property type="entry name" value="fn3"/>
    <property type="match status" value="1"/>
</dbReference>
<dbReference type="Pfam" id="PF14587">
    <property type="entry name" value="Glyco_hydr_30_2"/>
    <property type="match status" value="1"/>
</dbReference>
<dbReference type="CDD" id="cd00063">
    <property type="entry name" value="FN3"/>
    <property type="match status" value="2"/>
</dbReference>
<dbReference type="PROSITE" id="PS50853">
    <property type="entry name" value="FN3"/>
    <property type="match status" value="1"/>
</dbReference>
<dbReference type="SUPFAM" id="SSF51445">
    <property type="entry name" value="(Trans)glycosidases"/>
    <property type="match status" value="1"/>
</dbReference>
<comment type="caution">
    <text evidence="3">The sequence shown here is derived from an EMBL/GenBank/DDBJ whole genome shotgun (WGS) entry which is preliminary data.</text>
</comment>
<dbReference type="InterPro" id="IPR036116">
    <property type="entry name" value="FN3_sf"/>
</dbReference>
<dbReference type="InterPro" id="IPR017853">
    <property type="entry name" value="GH"/>
</dbReference>
<dbReference type="Gene3D" id="2.60.120.560">
    <property type="entry name" value="Exo-inulinase, domain 1"/>
    <property type="match status" value="1"/>
</dbReference>
<protein>
    <submittedName>
        <fullName evidence="3">Glycoside hydrolase</fullName>
    </submittedName>
</protein>
<dbReference type="Proteomes" id="UP001596105">
    <property type="component" value="Unassembled WGS sequence"/>
</dbReference>
<dbReference type="Gene3D" id="3.20.20.80">
    <property type="entry name" value="Glycosidases"/>
    <property type="match status" value="1"/>
</dbReference>
<dbReference type="InterPro" id="IPR008979">
    <property type="entry name" value="Galactose-bd-like_sf"/>
</dbReference>
<dbReference type="SUPFAM" id="SSF49785">
    <property type="entry name" value="Galactose-binding domain-like"/>
    <property type="match status" value="1"/>
</dbReference>
<dbReference type="RefSeq" id="WP_209750739.1">
    <property type="nucleotide sequence ID" value="NZ_JBHSMH010000026.1"/>
</dbReference>
<dbReference type="InterPro" id="IPR039514">
    <property type="entry name" value="6GAL-like"/>
</dbReference>
<dbReference type="InterPro" id="IPR003961">
    <property type="entry name" value="FN3_dom"/>
</dbReference>
<sequence length="1226" mass="133701">MKHTRLKKLTAAFLVCTCCLGLFGGLNAGIAKAEDQPVDAFISIDTSVKYQKIDNFGASDAWSMEQLGKYWTDDNKAQVADLLFSREKGIGLSAWRFNIGAGSTETDQAIITNPWRRSEAFKSSAEGEYDWSKQAGQQWFLKAAKERGVDTLIAFANSPPVWMTKNGHAQPDSTVGSTNLKMGYEDEFAGYLVDVLEHFKEEGLEFQYISPINEPTWDWNKAGQEGNRYNNDDIKRVILELYRQIQAKGLSEQISAPDGVEITALLDDEVYKQFANKERYTGGSNSLGVGKYREYIKDLLGDPELKAAIGNKIASHSYWSDYSNPGDDRLGELRDLLNANIKKYDEAAKYWMSEYCILGSYGPGRDLGINPALYVARTIHFDMTRANASAWQWWTAVSKEDYKDGLIYTDFNNVGDKQNILTSKILWALGNYSKFIRPGADRIALTGLDEQARSGLLGSAYTHDGEKTVTSVFVNDSQDDKRIKISLSGLDKQDTVSVMKSYVTSGDRDLARGQDVPAMADGTFETVIPAHSVVTLNGDIVKANKKPDAPDEVKAEPTNKGLKITFSSPKGAYEYEVRYGAMNDNREHVFTLMSEDAFVLQGLDNGKSYYVTIRAGNKNGFGPPSKRVYGTPTLLAPTGVTATGTDGGLKAVYEIEATVPAYRIRYGNQSGHYDNELISNTPNGTIIVDGLVNGSTYYGVVEAVDGQEVSPPSAEFQVKPDVSAPSKIIAVSGDRNAQLEFAPVEGALGYSIQVVSSSEVVSAISGDKPAIRLGDLTNGSPYTVRVSTIGKGGAGTGYSETVVTPKAENIRLEDDFESGDMTGYQQDISNWLIENSLLKHTSGGDHQGELGVNGLYLIDGTITAVAKQGTQGADWGITFRGSSHSQGYMFGYENGALVIRRDGQNLTASIPFTAVLGELYKLEVRLDGKRIRAYIDGNQMFDITDTVYTSGRVGLHSWADAEFAYLKITRDTESLTTKPEIYQVKVGSRQVALKYSEVDGADSYVIRYAAIAGSNSGSVEIPANPGSTMVTGLLNGVTYSFAVVAVRDGEESVSEPAEATPIGSDSQVLFYVDAGDGTPLELEDGETFGSQQTLEEQPYGSDPVTGIKWGYEADDGSTWAHTGPTDAYESIRQYDGNVNGKGLAYRFQIPNGTYKVTVGFFDPWHASDRTMNLTINGETKLTGYVIGSKREAQTFEGIVVTQGELILKVIKAGGSKPMLSWIKVEQ</sequence>
<feature type="signal peptide" evidence="1">
    <location>
        <begin position="1"/>
        <end position="33"/>
    </location>
</feature>
<evidence type="ECO:0000256" key="1">
    <source>
        <dbReference type="SAM" id="SignalP"/>
    </source>
</evidence>
<feature type="chain" id="PRO_5047421708" evidence="1">
    <location>
        <begin position="34"/>
        <end position="1226"/>
    </location>
</feature>